<gene>
    <name evidence="2" type="ORF">ACFQQG_08260</name>
</gene>
<feature type="transmembrane region" description="Helical" evidence="1">
    <location>
        <begin position="187"/>
        <end position="208"/>
    </location>
</feature>
<keyword evidence="3" id="KW-1185">Reference proteome</keyword>
<dbReference type="Proteomes" id="UP001596445">
    <property type="component" value="Unassembled WGS sequence"/>
</dbReference>
<proteinExistence type="predicted"/>
<feature type="transmembrane region" description="Helical" evidence="1">
    <location>
        <begin position="114"/>
        <end position="135"/>
    </location>
</feature>
<keyword evidence="1" id="KW-0812">Transmembrane</keyword>
<feature type="transmembrane region" description="Helical" evidence="1">
    <location>
        <begin position="147"/>
        <end position="167"/>
    </location>
</feature>
<dbReference type="EMBL" id="JBHSZI010000001">
    <property type="protein sequence ID" value="MFC7058172.1"/>
    <property type="molecule type" value="Genomic_DNA"/>
</dbReference>
<feature type="transmembrane region" description="Helical" evidence="1">
    <location>
        <begin position="72"/>
        <end position="94"/>
    </location>
</feature>
<evidence type="ECO:0000256" key="1">
    <source>
        <dbReference type="SAM" id="Phobius"/>
    </source>
</evidence>
<comment type="caution">
    <text evidence="2">The sequence shown here is derived from an EMBL/GenBank/DDBJ whole genome shotgun (WGS) entry which is preliminary data.</text>
</comment>
<name>A0ABD5W2K2_9EURY</name>
<evidence type="ECO:0000313" key="2">
    <source>
        <dbReference type="EMBL" id="MFC7058172.1"/>
    </source>
</evidence>
<sequence length="211" mass="21921">MSTPGDTRDRQPTPLSTAVAVALTALTVLALLWELDDIVRPVALGLVGAVLFGLSCWLLARDHLDAVVRPLVGLLTLPVAMGLFGSAALAALLLASRLFPVSEVALFSTTALRIAGNVGVVLGTVLAALGITLGARMTVTPPVLRRYGQTTFLVALVPGLYCVAVVAQTLLAQEGADALGGDIVGLFWAWVTAVGTPVFPSQAFSLLLRWP</sequence>
<dbReference type="RefSeq" id="WP_382185025.1">
    <property type="nucleotide sequence ID" value="NZ_JBHSZI010000001.1"/>
</dbReference>
<evidence type="ECO:0000313" key="3">
    <source>
        <dbReference type="Proteomes" id="UP001596445"/>
    </source>
</evidence>
<keyword evidence="1" id="KW-0472">Membrane</keyword>
<reference evidence="2 3" key="1">
    <citation type="journal article" date="2019" name="Int. J. Syst. Evol. Microbiol.">
        <title>The Global Catalogue of Microorganisms (GCM) 10K type strain sequencing project: providing services to taxonomists for standard genome sequencing and annotation.</title>
        <authorList>
            <consortium name="The Broad Institute Genomics Platform"/>
            <consortium name="The Broad Institute Genome Sequencing Center for Infectious Disease"/>
            <person name="Wu L."/>
            <person name="Ma J."/>
        </authorList>
    </citation>
    <scope>NUCLEOTIDE SEQUENCE [LARGE SCALE GENOMIC DNA]</scope>
    <source>
        <strain evidence="2 3">JCM 30072</strain>
    </source>
</reference>
<feature type="transmembrane region" description="Helical" evidence="1">
    <location>
        <begin position="38"/>
        <end position="60"/>
    </location>
</feature>
<keyword evidence="1" id="KW-1133">Transmembrane helix</keyword>
<feature type="transmembrane region" description="Helical" evidence="1">
    <location>
        <begin position="12"/>
        <end position="32"/>
    </location>
</feature>
<accession>A0ABD5W2K2</accession>
<dbReference type="AlphaFoldDB" id="A0ABD5W2K2"/>
<protein>
    <submittedName>
        <fullName evidence="2">Uncharacterized protein</fullName>
    </submittedName>
</protein>
<organism evidence="2 3">
    <name type="scientific">Halovenus salina</name>
    <dbReference type="NCBI Taxonomy" id="1510225"/>
    <lineage>
        <taxon>Archaea</taxon>
        <taxon>Methanobacteriati</taxon>
        <taxon>Methanobacteriota</taxon>
        <taxon>Stenosarchaea group</taxon>
        <taxon>Halobacteria</taxon>
        <taxon>Halobacteriales</taxon>
        <taxon>Haloarculaceae</taxon>
        <taxon>Halovenus</taxon>
    </lineage>
</organism>